<dbReference type="InterPro" id="IPR045851">
    <property type="entry name" value="AMP-bd_C_sf"/>
</dbReference>
<keyword evidence="2" id="KW-0436">Ligase</keyword>
<dbReference type="OrthoDB" id="1898221at2759"/>
<dbReference type="Pfam" id="PF13193">
    <property type="entry name" value="AMP-binding_C"/>
    <property type="match status" value="1"/>
</dbReference>
<dbReference type="Pfam" id="PF00501">
    <property type="entry name" value="AMP-binding"/>
    <property type="match status" value="1"/>
</dbReference>
<feature type="domain" description="AMP-dependent synthetase/ligase" evidence="3">
    <location>
        <begin position="42"/>
        <end position="403"/>
    </location>
</feature>
<dbReference type="SUPFAM" id="SSF56801">
    <property type="entry name" value="Acetyl-CoA synthetase-like"/>
    <property type="match status" value="1"/>
</dbReference>
<accession>A0A0N1H3Y0</accession>
<keyword evidence="6" id="KW-1185">Reference proteome</keyword>
<protein>
    <submittedName>
        <fullName evidence="5">Putative acyl-coenzyme A synthetase</fullName>
    </submittedName>
</protein>
<dbReference type="STRING" id="1664694.A0A0N1H3Y0"/>
<evidence type="ECO:0000256" key="1">
    <source>
        <dbReference type="ARBA" id="ARBA00006432"/>
    </source>
</evidence>
<dbReference type="Gene3D" id="3.30.300.30">
    <property type="match status" value="1"/>
</dbReference>
<gene>
    <name evidence="5" type="ORF">AB675_1230</name>
</gene>
<dbReference type="GO" id="GO:0016405">
    <property type="term" value="F:CoA-ligase activity"/>
    <property type="evidence" value="ECO:0007669"/>
    <property type="project" value="TreeGrafter"/>
</dbReference>
<dbReference type="GeneID" id="28732985"/>
<dbReference type="FunFam" id="3.30.300.30:FF:000007">
    <property type="entry name" value="4-coumarate--CoA ligase 2"/>
    <property type="match status" value="1"/>
</dbReference>
<dbReference type="Proteomes" id="UP000038010">
    <property type="component" value="Unassembled WGS sequence"/>
</dbReference>
<dbReference type="PANTHER" id="PTHR24096">
    <property type="entry name" value="LONG-CHAIN-FATTY-ACID--COA LIGASE"/>
    <property type="match status" value="1"/>
</dbReference>
<comment type="similarity">
    <text evidence="1">Belongs to the ATP-dependent AMP-binding enzyme family.</text>
</comment>
<feature type="domain" description="AMP-binding enzyme C-terminal" evidence="4">
    <location>
        <begin position="454"/>
        <end position="530"/>
    </location>
</feature>
<dbReference type="Gene3D" id="3.40.50.12780">
    <property type="entry name" value="N-terminal domain of ligase-like"/>
    <property type="match status" value="1"/>
</dbReference>
<dbReference type="VEuPathDB" id="FungiDB:AB675_1230"/>
<dbReference type="EMBL" id="LFJN01000037">
    <property type="protein sequence ID" value="KPI35720.1"/>
    <property type="molecule type" value="Genomic_DNA"/>
</dbReference>
<evidence type="ECO:0000313" key="5">
    <source>
        <dbReference type="EMBL" id="KPI35720.1"/>
    </source>
</evidence>
<evidence type="ECO:0000259" key="3">
    <source>
        <dbReference type="Pfam" id="PF00501"/>
    </source>
</evidence>
<dbReference type="RefSeq" id="XP_017995683.1">
    <property type="nucleotide sequence ID" value="XM_018141105.1"/>
</dbReference>
<evidence type="ECO:0000313" key="6">
    <source>
        <dbReference type="Proteomes" id="UP000038010"/>
    </source>
</evidence>
<dbReference type="InterPro" id="IPR042099">
    <property type="entry name" value="ANL_N_sf"/>
</dbReference>
<evidence type="ECO:0000256" key="2">
    <source>
        <dbReference type="ARBA" id="ARBA00022598"/>
    </source>
</evidence>
<dbReference type="GO" id="GO:0019748">
    <property type="term" value="P:secondary metabolic process"/>
    <property type="evidence" value="ECO:0007669"/>
    <property type="project" value="TreeGrafter"/>
</dbReference>
<proteinExistence type="inferred from homology"/>
<name>A0A0N1H3Y0_9EURO</name>
<sequence length="553" mass="60499">MAMEFTSSVKVDFPNEDILTYVFGNTLFQEDDQIWFNAANIKEYITLRQARSLTGRIGRYLRNLGVGENGQGKDFVLCFVENQTLVGPACFGVLCAGGVHSACPMSSTVAEVARQIGLSKPKVMICSELTKDTAQKALQQAGMSKSVHLLIMDSSSCYIKSTRDGSSLPHKELAWERITDPSILDSTTALTLFSSGTTGIPKGVQLTHRNIVSNLVQMRYIFDRVATPQQKATKRLRMPGIIQNSAPAGILVHSMMALQRGMQVFLVTKYNFDDLVHMIREYELSALFLVPAVFLRITQTFQAQDLRNIRWALSGASPLSPDLQSKVNAMLPGGVNLNVNWGMTETTCGATQLEPNEKESEGSVGRLLPGMKLAIMGADGRHQGPEQLGEVCLKGPNIMRTYFENPQATKAAYGKDGWFLTGDIGMMSASGKLFIKGRAKELMKYKGNQVSPTELEAVIGECPGVADVGVISIPDGEGNDLPRAYVVRSESNNCTVSAVHEFVNKRVSRYKQLRGGVVFIAEIPRNTNGKIMRDVLKKRANAEVSGSTSQPKL</sequence>
<reference evidence="5 6" key="1">
    <citation type="submission" date="2015-06" db="EMBL/GenBank/DDBJ databases">
        <title>Draft genome of the ant-associated black yeast Phialophora attae CBS 131958.</title>
        <authorList>
            <person name="Moreno L.F."/>
            <person name="Stielow B.J."/>
            <person name="de Hoog S."/>
            <person name="Vicente V.A."/>
            <person name="Weiss V.A."/>
            <person name="de Vries M."/>
            <person name="Cruz L.M."/>
            <person name="Souza E.M."/>
        </authorList>
    </citation>
    <scope>NUCLEOTIDE SEQUENCE [LARGE SCALE GENOMIC DNA]</scope>
    <source>
        <strain evidence="5 6">CBS 131958</strain>
    </source>
</reference>
<comment type="caution">
    <text evidence="5">The sequence shown here is derived from an EMBL/GenBank/DDBJ whole genome shotgun (WGS) entry which is preliminary data.</text>
</comment>
<dbReference type="AlphaFoldDB" id="A0A0N1H3Y0"/>
<dbReference type="PANTHER" id="PTHR24096:SF149">
    <property type="entry name" value="AMP-BINDING DOMAIN-CONTAINING PROTEIN-RELATED"/>
    <property type="match status" value="1"/>
</dbReference>
<dbReference type="InterPro" id="IPR025110">
    <property type="entry name" value="AMP-bd_C"/>
</dbReference>
<dbReference type="InterPro" id="IPR000873">
    <property type="entry name" value="AMP-dep_synth/lig_dom"/>
</dbReference>
<organism evidence="5 6">
    <name type="scientific">Cyphellophora attinorum</name>
    <dbReference type="NCBI Taxonomy" id="1664694"/>
    <lineage>
        <taxon>Eukaryota</taxon>
        <taxon>Fungi</taxon>
        <taxon>Dikarya</taxon>
        <taxon>Ascomycota</taxon>
        <taxon>Pezizomycotina</taxon>
        <taxon>Eurotiomycetes</taxon>
        <taxon>Chaetothyriomycetidae</taxon>
        <taxon>Chaetothyriales</taxon>
        <taxon>Cyphellophoraceae</taxon>
        <taxon>Cyphellophora</taxon>
    </lineage>
</organism>
<evidence type="ECO:0000259" key="4">
    <source>
        <dbReference type="Pfam" id="PF13193"/>
    </source>
</evidence>